<proteinExistence type="predicted"/>
<dbReference type="AlphaFoldDB" id="A0A9W5KR48"/>
<reference evidence="2 3" key="1">
    <citation type="submission" date="2012-04" db="EMBL/GenBank/DDBJ databases">
        <title>The Genome Sequence of Bacillus cereus VD154.</title>
        <authorList>
            <consortium name="The Broad Institute Genome Sequencing Platform"/>
            <consortium name="The Broad Institute Genome Sequencing Center for Infectious Disease"/>
            <person name="Feldgarden M."/>
            <person name="Van der Auwera G.A."/>
            <person name="Mahillon J."/>
            <person name="Duprez V."/>
            <person name="Timmery S."/>
            <person name="Mattelet C."/>
            <person name="Dierick K."/>
            <person name="Sun M."/>
            <person name="Yu Z."/>
            <person name="Zhu L."/>
            <person name="Hu X."/>
            <person name="Shank E.B."/>
            <person name="Swiecicka I."/>
            <person name="Hansen B.M."/>
            <person name="Andrup L."/>
            <person name="Young S.K."/>
            <person name="Zeng Q."/>
            <person name="Gargeya S."/>
            <person name="Fitzgerald M."/>
            <person name="Haas B."/>
            <person name="Abouelleil A."/>
            <person name="Alvarado L."/>
            <person name="Arachchi H.M."/>
            <person name="Berlin A."/>
            <person name="Chapman S.B."/>
            <person name="Goldberg J."/>
            <person name="Griggs A."/>
            <person name="Gujja S."/>
            <person name="Hansen M."/>
            <person name="Howarth C."/>
            <person name="Imamovic A."/>
            <person name="Larimer J."/>
            <person name="McCowen C."/>
            <person name="Montmayeur A."/>
            <person name="Murphy C."/>
            <person name="Neiman D."/>
            <person name="Pearson M."/>
            <person name="Priest M."/>
            <person name="Roberts A."/>
            <person name="Saif S."/>
            <person name="Shea T."/>
            <person name="Sisk P."/>
            <person name="Sykes S."/>
            <person name="Wortman J."/>
            <person name="Nusbaum C."/>
            <person name="Birren B."/>
        </authorList>
    </citation>
    <scope>NUCLEOTIDE SEQUENCE [LARGE SCALE GENOMIC DNA]</scope>
    <source>
        <strain evidence="2 3">VD154</strain>
    </source>
</reference>
<sequence length="530" mass="64260">MFIYIYNVTVVIKIQSFCVRISLTVSLNMSKLSEIYISNLMEMSDGMLAIRIEEIYQEILDGKRRNFPSGTWSKDENNELARRMTKYLIETVLVWNMQDIREGWNQKLIQKMKLTTALLKYNNSPYRMLNDAYPGRLKEWELKMSPLHFWTKEKALEALKWTIEEKEQLDEKGILEIYSGKWLKKHKLRTPCQTFFKDSPYQFLNELYPNRFKEWELGMAPLNFWTKEKAVEALKWTIEKKEKLNETELLKKYSLRWIKEQNLYSPCFIFWKGSPYAFLNELYPNRFKEWELQVTPNGFWTKEKAVEALKWTIEEKEKLSDKELKSKYSMKWLIQNRLRTPVNQFFKDSPYQFLNELYPNRFKEWELQVTPNGFWTKEKALEALKWVIEEKEQLSDEELKRIYSGRWIKSQKLSVPLHKFWSNNPFLMLNALYPGRFKRWKFSVSPYNFWTEKNALEALRWTIEEKEKLTEETLLQIYTGKWIKQQGLKYPCDKFWGSSPYDMLNALYPNRFSKHMLKGYKYQKKNRLLV</sequence>
<dbReference type="InterPro" id="IPR025119">
    <property type="entry name" value="DUF4046"/>
</dbReference>
<gene>
    <name evidence="2" type="ORF">IK5_05945</name>
</gene>
<dbReference type="EMBL" id="AHFG01000094">
    <property type="protein sequence ID" value="EJR62405.1"/>
    <property type="molecule type" value="Genomic_DNA"/>
</dbReference>
<name>A0A9W5KR48_BACCE</name>
<evidence type="ECO:0000259" key="1">
    <source>
        <dbReference type="Pfam" id="PF13255"/>
    </source>
</evidence>
<dbReference type="Proteomes" id="UP000006967">
    <property type="component" value="Unassembled WGS sequence"/>
</dbReference>
<evidence type="ECO:0000313" key="2">
    <source>
        <dbReference type="EMBL" id="EJR62405.1"/>
    </source>
</evidence>
<feature type="domain" description="DUF4046" evidence="1">
    <location>
        <begin position="291"/>
        <end position="362"/>
    </location>
</feature>
<dbReference type="Pfam" id="PF13255">
    <property type="entry name" value="DUF4046"/>
    <property type="match status" value="3"/>
</dbReference>
<accession>A0A9W5KR48</accession>
<comment type="caution">
    <text evidence="2">The sequence shown here is derived from an EMBL/GenBank/DDBJ whole genome shotgun (WGS) entry which is preliminary data.</text>
</comment>
<evidence type="ECO:0000313" key="3">
    <source>
        <dbReference type="Proteomes" id="UP000006967"/>
    </source>
</evidence>
<feature type="domain" description="DUF4046" evidence="1">
    <location>
        <begin position="52"/>
        <end position="135"/>
    </location>
</feature>
<protein>
    <recommendedName>
        <fullName evidence="1">DUF4046 domain-containing protein</fullName>
    </recommendedName>
</protein>
<feature type="domain" description="DUF4046" evidence="1">
    <location>
        <begin position="141"/>
        <end position="212"/>
    </location>
</feature>
<organism evidence="2 3">
    <name type="scientific">Bacillus cereus VD154</name>
    <dbReference type="NCBI Taxonomy" id="1053238"/>
    <lineage>
        <taxon>Bacteria</taxon>
        <taxon>Bacillati</taxon>
        <taxon>Bacillota</taxon>
        <taxon>Bacilli</taxon>
        <taxon>Bacillales</taxon>
        <taxon>Bacillaceae</taxon>
        <taxon>Bacillus</taxon>
        <taxon>Bacillus cereus group</taxon>
    </lineage>
</organism>
<dbReference type="RefSeq" id="WP_000471423.1">
    <property type="nucleotide sequence ID" value="NZ_JH791886.1"/>
</dbReference>